<dbReference type="AlphaFoldDB" id="T1ECI1"/>
<evidence type="ECO:0000313" key="2">
    <source>
        <dbReference type="EMBL" id="ADN26440.1"/>
    </source>
</evidence>
<dbReference type="EMBL" id="HM008710">
    <property type="protein sequence ID" value="ADN26440.1"/>
    <property type="molecule type" value="Genomic_DNA"/>
</dbReference>
<dbReference type="Pfam" id="PF05714">
    <property type="entry name" value="PFam54_60"/>
    <property type="match status" value="1"/>
</dbReference>
<name>T1ECI1_BORT9</name>
<keyword evidence="2" id="KW-0614">Plasmid</keyword>
<evidence type="ECO:0000256" key="1">
    <source>
        <dbReference type="SAM" id="MobiDB-lite"/>
    </source>
</evidence>
<geneLocation type="plasmid" evidence="2">
    <name>lp150</name>
</geneLocation>
<feature type="region of interest" description="Disordered" evidence="1">
    <location>
        <begin position="79"/>
        <end position="98"/>
    </location>
</feature>
<dbReference type="RefSeq" id="WP_020282250.1">
    <property type="nucleotide sequence ID" value="NZ_CP073182.1"/>
</dbReference>
<reference evidence="2" key="1">
    <citation type="submission" date="2012-01" db="EMBL/GenBank/DDBJ databases">
        <authorList>
            <person name="Campeau S.A."/>
            <person name="Porcella S.F."/>
            <person name="Schwan T.G."/>
            <person name="Barbour A.G."/>
        </authorList>
    </citation>
    <scope>NUCLEOTIDE SEQUENCE</scope>
    <source>
        <strain evidence="2">91E135</strain>
        <plasmid evidence="2">lp150</plasmid>
    </source>
</reference>
<protein>
    <submittedName>
        <fullName evidence="2">Uncharacterized protein</fullName>
    </submittedName>
</protein>
<proteinExistence type="predicted"/>
<sequence>MKHKLPVMLISMTIITCKADLGKTEKLERALKEQEIKIVKETKKIKTKAIIAEAKLKTAKKATEKALKTVILSATSIKEAQETSEKSNREKEDAKNEKAQIEREKLKIENEAKQLEVQLKEKWNQQQTQFKIDEAKLELKRKTKDIERLLIIYDNDYGIEPSDQFGMHDSNSNNKAFDVLHQGLKPYHHADNKKVREKIYLVFEYKDIYIQSLGEILNKIAKVSYLPPDQAKQKTLEQEQANALLNEIIENIHEYFAHYFEGTFKILSDKQNSIDALNLSDLRTLLNKLNELQKIKDTCKMYAETIYNDFKNDKGKIRTGGIKELGEYITNHEYKKIFKDAIEQIKTLDTQISNITYK</sequence>
<reference evidence="2" key="2">
    <citation type="journal article" date="2013" name="J. Bacteriol.">
        <title>Large linear plasmids of Borrelia species that cause relapsing fever.</title>
        <authorList>
            <person name="Miller S.C."/>
            <person name="Porcella S.F."/>
            <person name="Raffel S.J."/>
            <person name="Schwan T.G."/>
            <person name="Barbour A.G."/>
        </authorList>
    </citation>
    <scope>NUCLEOTIDE SEQUENCE</scope>
    <source>
        <strain evidence="2">91E135</strain>
        <plasmid evidence="2">lp150</plasmid>
    </source>
</reference>
<gene>
    <name evidence="2" type="ORF">BTA013</name>
</gene>
<accession>T1ECI1</accession>
<dbReference type="Gene3D" id="1.10.3160.10">
    <property type="entry name" value="Bbcrasp-1"/>
    <property type="match status" value="1"/>
</dbReference>
<dbReference type="InterPro" id="IPR008421">
    <property type="entry name" value="Borrelia_lipoprotein_PFam54/60"/>
</dbReference>
<organism evidence="2">
    <name type="scientific">Borrelia turicatae (strain 91E135)</name>
    <dbReference type="NCBI Taxonomy" id="314724"/>
    <lineage>
        <taxon>Bacteria</taxon>
        <taxon>Pseudomonadati</taxon>
        <taxon>Spirochaetota</taxon>
        <taxon>Spirochaetia</taxon>
        <taxon>Spirochaetales</taxon>
        <taxon>Borreliaceae</taxon>
        <taxon>Borrelia</taxon>
    </lineage>
</organism>
<reference evidence="2" key="3">
    <citation type="submission" date="2015-06" db="EMBL/GenBank/DDBJ databases">
        <authorList>
            <person name="Hoefler B.C."/>
            <person name="Straight P.D."/>
        </authorList>
    </citation>
    <scope>NUCLEOTIDE SEQUENCE</scope>
    <source>
        <strain evidence="2">91E135</strain>
        <plasmid evidence="2">lp150</plasmid>
    </source>
</reference>